<feature type="domain" description="EGF-like" evidence="2">
    <location>
        <begin position="472"/>
        <end position="504"/>
    </location>
</feature>
<dbReference type="Proteomes" id="UP000018040">
    <property type="component" value="Unassembled WGS sequence"/>
</dbReference>
<dbReference type="EMBL" id="AHHH01000321">
    <property type="protein sequence ID" value="ESU40111.1"/>
    <property type="molecule type" value="Genomic_DNA"/>
</dbReference>
<organism evidence="3 4">
    <name type="scientific">Giardia intestinalis</name>
    <name type="common">Giardia lamblia</name>
    <dbReference type="NCBI Taxonomy" id="5741"/>
    <lineage>
        <taxon>Eukaryota</taxon>
        <taxon>Metamonada</taxon>
        <taxon>Diplomonadida</taxon>
        <taxon>Hexamitidae</taxon>
        <taxon>Giardiinae</taxon>
        <taxon>Giardia</taxon>
    </lineage>
</organism>
<dbReference type="CDD" id="cd00064">
    <property type="entry name" value="FU"/>
    <property type="match status" value="1"/>
</dbReference>
<accession>V6TN13</accession>
<gene>
    <name evidence="3" type="ORF">GSB_154530</name>
</gene>
<dbReference type="VEuPathDB" id="GiardiaDB:GL50803_00137697"/>
<dbReference type="SUPFAM" id="SSF57184">
    <property type="entry name" value="Growth factor receptor domain"/>
    <property type="match status" value="2"/>
</dbReference>
<feature type="domain" description="EGF-like" evidence="2">
    <location>
        <begin position="322"/>
        <end position="360"/>
    </location>
</feature>
<dbReference type="InterPro" id="IPR000742">
    <property type="entry name" value="EGF"/>
</dbReference>
<dbReference type="VEuPathDB" id="GiardiaDB:QR46_4866"/>
<evidence type="ECO:0000259" key="2">
    <source>
        <dbReference type="SMART" id="SM00181"/>
    </source>
</evidence>
<dbReference type="SMART" id="SM00181">
    <property type="entry name" value="EGF"/>
    <property type="match status" value="3"/>
</dbReference>
<dbReference type="AlphaFoldDB" id="V6TN13"/>
<protein>
    <submittedName>
        <fullName evidence="3">Variant-specific surface protein</fullName>
    </submittedName>
</protein>
<dbReference type="Pfam" id="PF03302">
    <property type="entry name" value="VSP"/>
    <property type="match status" value="2"/>
</dbReference>
<dbReference type="SMART" id="SM00261">
    <property type="entry name" value="FU"/>
    <property type="match status" value="3"/>
</dbReference>
<feature type="domain" description="EGF-like" evidence="2">
    <location>
        <begin position="362"/>
        <end position="401"/>
    </location>
</feature>
<dbReference type="OrthoDB" id="6157818at2759"/>
<sequence>VCREARDGACMMYKEEVRAERAGAREARNPRAACTPGSGAGQCKVCEAAIGADKYCSECDQTTEAPIDGNCITILGGDICTKNSAKGTCDSCRTGYFLHKGGCYSTAEDKPGRTLCTAASGGVCTTAAAGYFAIPNAPNTGESVVKCDDTTGVEISGNTYKGVQNCEVCRLPATSPGARADSVAVCTKCGNNKYLKDGTCGEASECTGTTFPKPDTSAGNKCLLCGDATNGGIDGCTTCTPKAAAGLAETPSVMCSACTTPTKKPNADGTACVACSIADCANCNEENVCEMCTSNKKLSPLKDACLTDCPAGTYNDNSICKPCHVSCAECNGNANQDSCTACYPGSVLSKSDGSTAGTCIPECTGRYAENCEANQCTANIGGSKYCSRCKSGFVPVDGLCVSSGTTRAPPAGCTPGTDGTCSACTDTYFKESGGCYKAGAFPGNAICTTATGGSCTMCVSSGQNPQGQSCPTCPVGCSKCSGNSGSETCSECLAGYYKSGTSCVKCDKNSTDNKITGVENCVSCAAPTSNTGTVTCYVTQTPTVDPTDPSVNKSGLSSGAIAGISVAAVVVVGGLVGFLCWWFICRGKA</sequence>
<dbReference type="InterPro" id="IPR009030">
    <property type="entry name" value="Growth_fac_rcpt_cys_sf"/>
</dbReference>
<proteinExistence type="predicted"/>
<dbReference type="Gene3D" id="2.10.220.10">
    <property type="entry name" value="Hormone Receptor, Insulin-like Growth Factor Receptor 1, Chain A, domain 2"/>
    <property type="match status" value="2"/>
</dbReference>
<comment type="caution">
    <text evidence="3">The sequence shown here is derived from an EMBL/GenBank/DDBJ whole genome shotgun (WGS) entry which is preliminary data.</text>
</comment>
<dbReference type="PANTHER" id="PTHR23275:SF100">
    <property type="entry name" value="EGF-LIKE DOMAIN-CONTAINING PROTEIN"/>
    <property type="match status" value="1"/>
</dbReference>
<evidence type="ECO:0000313" key="3">
    <source>
        <dbReference type="EMBL" id="ESU40111.1"/>
    </source>
</evidence>
<evidence type="ECO:0000256" key="1">
    <source>
        <dbReference type="SAM" id="Phobius"/>
    </source>
</evidence>
<reference evidence="4" key="1">
    <citation type="submission" date="2012-02" db="EMBL/GenBank/DDBJ databases">
        <title>Genome sequencing of Giardia lamblia Genotypes A2 and B isolates (DH and GS) and comparative analysis with the genomes of Genotypes A1 and E (WB and Pig).</title>
        <authorList>
            <person name="Adam R."/>
            <person name="Dahlstrom E."/>
            <person name="Martens C."/>
            <person name="Bruno D."/>
            <person name="Barbian K."/>
            <person name="Porcella S.F."/>
            <person name="Nash T."/>
        </authorList>
    </citation>
    <scope>NUCLEOTIDE SEQUENCE</scope>
    <source>
        <strain evidence="4">GS</strain>
    </source>
</reference>
<name>V6TN13_GIAIN</name>
<keyword evidence="1" id="KW-0472">Membrane</keyword>
<evidence type="ECO:0000313" key="4">
    <source>
        <dbReference type="Proteomes" id="UP000018040"/>
    </source>
</evidence>
<reference evidence="3 4" key="2">
    <citation type="journal article" date="2013" name="Genome Biol. Evol.">
        <title>Genome sequencing of Giardia lamblia genotypes A2 and B isolates (DH and GS) and comparative analysis with the genomes of genotypes A1 and E (WB and Pig).</title>
        <authorList>
            <person name="Adam R.D."/>
            <person name="Dahlstrom E.W."/>
            <person name="Martens C.A."/>
            <person name="Bruno D.P."/>
            <person name="Barbian K.D."/>
            <person name="Ricklefs S.M."/>
            <person name="Hernandez M.M."/>
            <person name="Narla N.P."/>
            <person name="Patel R.B."/>
            <person name="Porcella S.F."/>
            <person name="Nash T.E."/>
        </authorList>
    </citation>
    <scope>NUCLEOTIDE SEQUENCE [LARGE SCALE GENOMIC DNA]</scope>
    <source>
        <strain evidence="3 4">GS</strain>
    </source>
</reference>
<dbReference type="PANTHER" id="PTHR23275">
    <property type="entry name" value="CABRIOLET.-RELATED"/>
    <property type="match status" value="1"/>
</dbReference>
<keyword evidence="1" id="KW-0812">Transmembrane</keyword>
<dbReference type="InterPro" id="IPR005127">
    <property type="entry name" value="Giardia_VSP"/>
</dbReference>
<feature type="transmembrane region" description="Helical" evidence="1">
    <location>
        <begin position="560"/>
        <end position="584"/>
    </location>
</feature>
<keyword evidence="1" id="KW-1133">Transmembrane helix</keyword>
<dbReference type="InterPro" id="IPR052798">
    <property type="entry name" value="Giardia_VSA"/>
</dbReference>
<dbReference type="InterPro" id="IPR006212">
    <property type="entry name" value="Furin_repeat"/>
</dbReference>
<feature type="non-terminal residue" evidence="3">
    <location>
        <position position="1"/>
    </location>
</feature>